<keyword evidence="3" id="KW-1185">Reference proteome</keyword>
<dbReference type="OrthoDB" id="9761274at2"/>
<evidence type="ECO:0000259" key="1">
    <source>
        <dbReference type="PROSITE" id="PS51664"/>
    </source>
</evidence>
<proteinExistence type="predicted"/>
<dbReference type="Proteomes" id="UP000054874">
    <property type="component" value="Unassembled WGS sequence"/>
</dbReference>
<dbReference type="AlphaFoldDB" id="A0A0V8QI43"/>
<accession>A0A0V8QI43</accession>
<dbReference type="PANTHER" id="PTHR37809">
    <property type="entry name" value="RIBOSOMAL PROTEIN S12 METHYLTHIOTRANSFERASE ACCESSORY FACTOR YCAO"/>
    <property type="match status" value="1"/>
</dbReference>
<protein>
    <recommendedName>
        <fullName evidence="1">YcaO domain-containing protein</fullName>
    </recommendedName>
</protein>
<feature type="domain" description="YcaO" evidence="1">
    <location>
        <begin position="96"/>
        <end position="437"/>
    </location>
</feature>
<dbReference type="STRING" id="290052.ASU35_17215"/>
<dbReference type="Gene3D" id="3.30.160.660">
    <property type="match status" value="1"/>
</dbReference>
<dbReference type="PROSITE" id="PS51664">
    <property type="entry name" value="YCAO"/>
    <property type="match status" value="1"/>
</dbReference>
<evidence type="ECO:0000313" key="2">
    <source>
        <dbReference type="EMBL" id="KSV60239.1"/>
    </source>
</evidence>
<comment type="caution">
    <text evidence="2">The sequence shown here is derived from an EMBL/GenBank/DDBJ whole genome shotgun (WGS) entry which is preliminary data.</text>
</comment>
<organism evidence="2 3">
    <name type="scientific">Acetivibrio ethanolgignens</name>
    <dbReference type="NCBI Taxonomy" id="290052"/>
    <lineage>
        <taxon>Bacteria</taxon>
        <taxon>Bacillati</taxon>
        <taxon>Bacillota</taxon>
        <taxon>Clostridia</taxon>
        <taxon>Eubacteriales</taxon>
        <taxon>Oscillospiraceae</taxon>
        <taxon>Acetivibrio</taxon>
    </lineage>
</organism>
<dbReference type="EMBL" id="LNAM01000029">
    <property type="protein sequence ID" value="KSV60239.1"/>
    <property type="molecule type" value="Genomic_DNA"/>
</dbReference>
<dbReference type="RefSeq" id="WP_058351561.1">
    <property type="nucleotide sequence ID" value="NZ_CABMMD010000029.1"/>
</dbReference>
<sequence>MFKLLFLNADDVMKESLKRNYIMMKEMVDEEIEYLPYVLGTRPNNNKINLEQYISIAKKMGLKRIEEIHHFDNIDISVFSAEHAKKNENVISYNSGKGLEKNQAQMSAVMEFIERKSATEHQPTRINMSYYDLDKDLAIEPASLSTHFAEYVSNSNTINWFPVIRLNDGKNFLCPTIAVLFDYYDDVPLFYNNSNGLASGLNFSSAIVQGIYEVVERDGLSAAFATKNYYDLDMNTVDGNICKELINQFNYNGIEVNIKYVKNEFDMPCFIVTGNDKKQKSSLFLCGGFGCHSDKEIALLRAMTELEQTRRVIYENKREDIKYMRPNHNDKMDYDRILRKNKDWYSYDKNKSISFSDITSKQFKTVAEELSWQIEQLKKSNYEIFVANLSSKGIDSIPVVRVIIPGLENWYHDTERIGKRLFKTIHTSKRSIQVSEK</sequence>
<name>A0A0V8QI43_9FIRM</name>
<evidence type="ECO:0000313" key="3">
    <source>
        <dbReference type="Proteomes" id="UP000054874"/>
    </source>
</evidence>
<gene>
    <name evidence="2" type="ORF">ASU35_17215</name>
</gene>
<dbReference type="InterPro" id="IPR003776">
    <property type="entry name" value="YcaO-like_dom"/>
</dbReference>
<dbReference type="Pfam" id="PF02624">
    <property type="entry name" value="YcaO"/>
    <property type="match status" value="1"/>
</dbReference>
<dbReference type="NCBIfam" id="TIGR00702">
    <property type="entry name" value="YcaO-type kinase domain"/>
    <property type="match status" value="1"/>
</dbReference>
<reference evidence="2 3" key="1">
    <citation type="submission" date="2015-11" db="EMBL/GenBank/DDBJ databases">
        <title>Butyribacter intestini gen. nov., sp. nov., a butyric acid-producing bacterium of the family Lachnospiraceae isolated from the human faeces.</title>
        <authorList>
            <person name="Zou Y."/>
            <person name="Xue W."/>
            <person name="Luo G."/>
            <person name="Lv M."/>
        </authorList>
    </citation>
    <scope>NUCLEOTIDE SEQUENCE [LARGE SCALE GENOMIC DNA]</scope>
    <source>
        <strain evidence="2 3">ACET-33324</strain>
    </source>
</reference>
<dbReference type="PANTHER" id="PTHR37809:SF1">
    <property type="entry name" value="RIBOSOMAL PROTEIN S12 METHYLTHIOTRANSFERASE ACCESSORY FACTOR YCAO"/>
    <property type="match status" value="1"/>
</dbReference>